<dbReference type="InterPro" id="IPR000014">
    <property type="entry name" value="PAS"/>
</dbReference>
<dbReference type="PANTHER" id="PTHR44757:SF4">
    <property type="entry name" value="DIGUANYLATE CYCLASE DGCE-RELATED"/>
    <property type="match status" value="1"/>
</dbReference>
<dbReference type="Proteomes" id="UP000317835">
    <property type="component" value="Chromosome"/>
</dbReference>
<keyword evidence="2" id="KW-0597">Phosphoprotein</keyword>
<organism evidence="15 16">
    <name type="scientific">Tautonia plasticadhaerens</name>
    <dbReference type="NCBI Taxonomy" id="2527974"/>
    <lineage>
        <taxon>Bacteria</taxon>
        <taxon>Pseudomonadati</taxon>
        <taxon>Planctomycetota</taxon>
        <taxon>Planctomycetia</taxon>
        <taxon>Isosphaerales</taxon>
        <taxon>Isosphaeraceae</taxon>
        <taxon>Tautonia</taxon>
    </lineage>
</organism>
<feature type="domain" description="PAS" evidence="13">
    <location>
        <begin position="256"/>
        <end position="327"/>
    </location>
</feature>
<name>A0A518H7N2_9BACT</name>
<gene>
    <name evidence="15" type="primary">fixL_4</name>
    <name evidence="15" type="ORF">ElP_48090</name>
</gene>
<dbReference type="InterPro" id="IPR000700">
    <property type="entry name" value="PAS-assoc_C"/>
</dbReference>
<evidence type="ECO:0000256" key="2">
    <source>
        <dbReference type="ARBA" id="ARBA00022553"/>
    </source>
</evidence>
<keyword evidence="8 12" id="KW-1133">Transmembrane helix</keyword>
<dbReference type="InterPro" id="IPR052155">
    <property type="entry name" value="Biofilm_reg_signaling"/>
</dbReference>
<proteinExistence type="predicted"/>
<keyword evidence="4 12" id="KW-0812">Transmembrane</keyword>
<dbReference type="InterPro" id="IPR001610">
    <property type="entry name" value="PAC"/>
</dbReference>
<feature type="transmembrane region" description="Helical" evidence="12">
    <location>
        <begin position="12"/>
        <end position="29"/>
    </location>
</feature>
<feature type="transmembrane region" description="Helical" evidence="12">
    <location>
        <begin position="36"/>
        <end position="52"/>
    </location>
</feature>
<dbReference type="InterPro" id="IPR035965">
    <property type="entry name" value="PAS-like_dom_sf"/>
</dbReference>
<dbReference type="Pfam" id="PF13493">
    <property type="entry name" value="DUF4118"/>
    <property type="match status" value="1"/>
</dbReference>
<keyword evidence="16" id="KW-1185">Reference proteome</keyword>
<evidence type="ECO:0000256" key="4">
    <source>
        <dbReference type="ARBA" id="ARBA00022692"/>
    </source>
</evidence>
<dbReference type="Pfam" id="PF00989">
    <property type="entry name" value="PAS"/>
    <property type="match status" value="1"/>
</dbReference>
<evidence type="ECO:0000259" key="13">
    <source>
        <dbReference type="PROSITE" id="PS50112"/>
    </source>
</evidence>
<feature type="transmembrane region" description="Helical" evidence="12">
    <location>
        <begin position="89"/>
        <end position="108"/>
    </location>
</feature>
<evidence type="ECO:0000256" key="11">
    <source>
        <dbReference type="SAM" id="MobiDB-lite"/>
    </source>
</evidence>
<dbReference type="CDD" id="cd00130">
    <property type="entry name" value="PAS"/>
    <property type="match status" value="2"/>
</dbReference>
<dbReference type="AlphaFoldDB" id="A0A518H7N2"/>
<dbReference type="GO" id="GO:0000160">
    <property type="term" value="P:phosphorelay signal transduction system"/>
    <property type="evidence" value="ECO:0007669"/>
    <property type="project" value="UniProtKB-KW"/>
</dbReference>
<feature type="compositionally biased region" description="Low complexity" evidence="11">
    <location>
        <begin position="377"/>
        <end position="388"/>
    </location>
</feature>
<feature type="compositionally biased region" description="Low complexity" evidence="11">
    <location>
        <begin position="401"/>
        <end position="413"/>
    </location>
</feature>
<dbReference type="Pfam" id="PF08448">
    <property type="entry name" value="PAS_4"/>
    <property type="match status" value="1"/>
</dbReference>
<evidence type="ECO:0000256" key="6">
    <source>
        <dbReference type="ARBA" id="ARBA00022777"/>
    </source>
</evidence>
<keyword evidence="6" id="KW-0418">Kinase</keyword>
<dbReference type="PROSITE" id="PS50113">
    <property type="entry name" value="PAC"/>
    <property type="match status" value="1"/>
</dbReference>
<dbReference type="PANTHER" id="PTHR44757">
    <property type="entry name" value="DIGUANYLATE CYCLASE DGCP"/>
    <property type="match status" value="1"/>
</dbReference>
<evidence type="ECO:0000256" key="1">
    <source>
        <dbReference type="ARBA" id="ARBA00004141"/>
    </source>
</evidence>
<evidence type="ECO:0000256" key="5">
    <source>
        <dbReference type="ARBA" id="ARBA00022741"/>
    </source>
</evidence>
<dbReference type="InterPro" id="IPR013767">
    <property type="entry name" value="PAS_fold"/>
</dbReference>
<dbReference type="SMART" id="SM00086">
    <property type="entry name" value="PAC"/>
    <property type="match status" value="1"/>
</dbReference>
<evidence type="ECO:0000256" key="3">
    <source>
        <dbReference type="ARBA" id="ARBA00022679"/>
    </source>
</evidence>
<dbReference type="GO" id="GO:0006355">
    <property type="term" value="P:regulation of DNA-templated transcription"/>
    <property type="evidence" value="ECO:0007669"/>
    <property type="project" value="InterPro"/>
</dbReference>
<feature type="transmembrane region" description="Helical" evidence="12">
    <location>
        <begin position="58"/>
        <end position="74"/>
    </location>
</feature>
<dbReference type="Gene3D" id="3.30.450.20">
    <property type="entry name" value="PAS domain"/>
    <property type="match status" value="2"/>
</dbReference>
<protein>
    <submittedName>
        <fullName evidence="15">Sensor protein FixL</fullName>
        <ecNumber evidence="15">2.7.13.3</ecNumber>
    </submittedName>
</protein>
<evidence type="ECO:0000256" key="9">
    <source>
        <dbReference type="ARBA" id="ARBA00023012"/>
    </source>
</evidence>
<dbReference type="NCBIfam" id="TIGR00229">
    <property type="entry name" value="sensory_box"/>
    <property type="match status" value="2"/>
</dbReference>
<comment type="subcellular location">
    <subcellularLocation>
        <location evidence="1">Membrane</location>
        <topology evidence="1">Multi-pass membrane protein</topology>
    </subcellularLocation>
</comment>
<evidence type="ECO:0000256" key="10">
    <source>
        <dbReference type="ARBA" id="ARBA00023136"/>
    </source>
</evidence>
<evidence type="ECO:0000259" key="14">
    <source>
        <dbReference type="PROSITE" id="PS50113"/>
    </source>
</evidence>
<reference evidence="15 16" key="1">
    <citation type="submission" date="2019-02" db="EMBL/GenBank/DDBJ databases">
        <title>Deep-cultivation of Planctomycetes and their phenomic and genomic characterization uncovers novel biology.</title>
        <authorList>
            <person name="Wiegand S."/>
            <person name="Jogler M."/>
            <person name="Boedeker C."/>
            <person name="Pinto D."/>
            <person name="Vollmers J."/>
            <person name="Rivas-Marin E."/>
            <person name="Kohn T."/>
            <person name="Peeters S.H."/>
            <person name="Heuer A."/>
            <person name="Rast P."/>
            <person name="Oberbeckmann S."/>
            <person name="Bunk B."/>
            <person name="Jeske O."/>
            <person name="Meyerdierks A."/>
            <person name="Storesund J.E."/>
            <person name="Kallscheuer N."/>
            <person name="Luecker S."/>
            <person name="Lage O.M."/>
            <person name="Pohl T."/>
            <person name="Merkel B.J."/>
            <person name="Hornburger P."/>
            <person name="Mueller R.-W."/>
            <person name="Bruemmer F."/>
            <person name="Labrenz M."/>
            <person name="Spormann A.M."/>
            <person name="Op den Camp H."/>
            <person name="Overmann J."/>
            <person name="Amann R."/>
            <person name="Jetten M.S.M."/>
            <person name="Mascher T."/>
            <person name="Medema M.H."/>
            <person name="Devos D.P."/>
            <person name="Kaster A.-K."/>
            <person name="Ovreas L."/>
            <person name="Rohde M."/>
            <person name="Galperin M.Y."/>
            <person name="Jogler C."/>
        </authorList>
    </citation>
    <scope>NUCLEOTIDE SEQUENCE [LARGE SCALE GENOMIC DNA]</scope>
    <source>
        <strain evidence="15 16">ElP</strain>
    </source>
</reference>
<dbReference type="InterPro" id="IPR025201">
    <property type="entry name" value="KdpD_TM"/>
</dbReference>
<evidence type="ECO:0000313" key="15">
    <source>
        <dbReference type="EMBL" id="QDV36879.1"/>
    </source>
</evidence>
<dbReference type="GO" id="GO:0005524">
    <property type="term" value="F:ATP binding"/>
    <property type="evidence" value="ECO:0007669"/>
    <property type="project" value="UniProtKB-KW"/>
</dbReference>
<evidence type="ECO:0000256" key="8">
    <source>
        <dbReference type="ARBA" id="ARBA00022989"/>
    </source>
</evidence>
<dbReference type="Gene3D" id="1.20.120.620">
    <property type="entry name" value="Backbone structure of the membrane domain of e. Coli histidine kinase receptor kdpd"/>
    <property type="match status" value="1"/>
</dbReference>
<feature type="compositionally biased region" description="Low complexity" evidence="11">
    <location>
        <begin position="496"/>
        <end position="522"/>
    </location>
</feature>
<feature type="region of interest" description="Disordered" evidence="11">
    <location>
        <begin position="433"/>
        <end position="528"/>
    </location>
</feature>
<feature type="domain" description="PAC" evidence="14">
    <location>
        <begin position="203"/>
        <end position="255"/>
    </location>
</feature>
<dbReference type="PROSITE" id="PS50112">
    <property type="entry name" value="PAS"/>
    <property type="match status" value="2"/>
</dbReference>
<dbReference type="InterPro" id="IPR038318">
    <property type="entry name" value="KdpD_sf"/>
</dbReference>
<dbReference type="EC" id="2.7.13.3" evidence="15"/>
<dbReference type="SUPFAM" id="SSF55785">
    <property type="entry name" value="PYP-like sensor domain (PAS domain)"/>
    <property type="match status" value="2"/>
</dbReference>
<evidence type="ECO:0000256" key="7">
    <source>
        <dbReference type="ARBA" id="ARBA00022840"/>
    </source>
</evidence>
<dbReference type="SMART" id="SM00091">
    <property type="entry name" value="PAS"/>
    <property type="match status" value="2"/>
</dbReference>
<feature type="region of interest" description="Disordered" evidence="11">
    <location>
        <begin position="375"/>
        <end position="414"/>
    </location>
</feature>
<dbReference type="GO" id="GO:0016020">
    <property type="term" value="C:membrane"/>
    <property type="evidence" value="ECO:0007669"/>
    <property type="project" value="UniProtKB-SubCell"/>
</dbReference>
<dbReference type="KEGG" id="tpla:ElP_48090"/>
<keyword evidence="3 15" id="KW-0808">Transferase</keyword>
<keyword evidence="7" id="KW-0067">ATP-binding</keyword>
<keyword evidence="9" id="KW-0902">Two-component regulatory system</keyword>
<dbReference type="GO" id="GO:0004673">
    <property type="term" value="F:protein histidine kinase activity"/>
    <property type="evidence" value="ECO:0007669"/>
    <property type="project" value="UniProtKB-EC"/>
</dbReference>
<accession>A0A518H7N2</accession>
<dbReference type="InterPro" id="IPR013656">
    <property type="entry name" value="PAS_4"/>
</dbReference>
<keyword evidence="5" id="KW-0547">Nucleotide-binding</keyword>
<evidence type="ECO:0000256" key="12">
    <source>
        <dbReference type="SAM" id="Phobius"/>
    </source>
</evidence>
<evidence type="ECO:0000313" key="16">
    <source>
        <dbReference type="Proteomes" id="UP000317835"/>
    </source>
</evidence>
<keyword evidence="10 12" id="KW-0472">Membrane</keyword>
<sequence>MPHPDRPTTLRYGGAALAVLIATIARLVLDPALGDLFPFATLFIAVLVVARYGGRGPALLATALGALASARFLLPPRDRLAVRGFESQAGLLLYLAVGVGIALLGGAMRAARKRAEADAGEADEQRERLRVMLTSIGDAVIAADAQGRVGYLNPVAEALTGRTTSEATGQPLEAAFPILDEETRRAVEIPVRRVLREGVVVGLANHTVLIAADGTERAIEGSAAPVKDAAGRLRGVVLVFRDATERRAAERALRASEARNSAILLTALDAIVTIDHEGKVVDWNPAAEATFGYRRAASLGRELAGLIVPPSLREAHRRGLARYLATGEGTVLDRRIEVTALRADGSEFPAELAITRIPGDGPPLFTAYAGTFRSTRSPNSAAAPGSPSLKSWPRRPRSGRRPPSSCGPSARGSDGIWGRSGGWIGMASGCVASSSGIRHRSGPRSSWKSAGRSPSRRGWACPVGSGAGADPHGSPMSAPTRTSPVRRPPSPGACTGPSASRSGSGPRSSGSSSSSAGRCGSRTTTCWR</sequence>
<dbReference type="EMBL" id="CP036426">
    <property type="protein sequence ID" value="QDV36879.1"/>
    <property type="molecule type" value="Genomic_DNA"/>
</dbReference>
<feature type="domain" description="PAS" evidence="13">
    <location>
        <begin position="125"/>
        <end position="198"/>
    </location>
</feature>